<name>A0A6M0T7I8_CLOBO</name>
<organism evidence="4 5">
    <name type="scientific">Clostridium botulinum</name>
    <dbReference type="NCBI Taxonomy" id="1491"/>
    <lineage>
        <taxon>Bacteria</taxon>
        <taxon>Bacillati</taxon>
        <taxon>Bacillota</taxon>
        <taxon>Clostridia</taxon>
        <taxon>Eubacteriales</taxon>
        <taxon>Clostridiaceae</taxon>
        <taxon>Clostridium</taxon>
    </lineage>
</organism>
<evidence type="ECO:0000259" key="3">
    <source>
        <dbReference type="PROSITE" id="PS51186"/>
    </source>
</evidence>
<comment type="caution">
    <text evidence="4">The sequence shown here is derived from an EMBL/GenBank/DDBJ whole genome shotgun (WGS) entry which is preliminary data.</text>
</comment>
<dbReference type="GO" id="GO:0016747">
    <property type="term" value="F:acyltransferase activity, transferring groups other than amino-acyl groups"/>
    <property type="evidence" value="ECO:0007669"/>
    <property type="project" value="InterPro"/>
</dbReference>
<feature type="domain" description="N-acetyltransferase" evidence="3">
    <location>
        <begin position="1"/>
        <end position="166"/>
    </location>
</feature>
<reference evidence="4 5" key="1">
    <citation type="submission" date="2019-02" db="EMBL/GenBank/DDBJ databases">
        <title>Genome sequencing of Clostridium botulinum clinical isolates.</title>
        <authorList>
            <person name="Brunt J."/>
            <person name="Van Vliet A.H.M."/>
            <person name="Stringer S.C."/>
            <person name="Grant K.A."/>
            <person name="Carter A.C."/>
            <person name="Peck M.W."/>
        </authorList>
    </citation>
    <scope>NUCLEOTIDE SEQUENCE [LARGE SCALE GENOMIC DNA]</scope>
    <source>
        <strain evidence="4 5">R1125/03</strain>
    </source>
</reference>
<dbReference type="Pfam" id="PF00583">
    <property type="entry name" value="Acetyltransf_1"/>
    <property type="match status" value="1"/>
</dbReference>
<dbReference type="InterPro" id="IPR050680">
    <property type="entry name" value="YpeA/RimI_acetyltransf"/>
</dbReference>
<evidence type="ECO:0000256" key="2">
    <source>
        <dbReference type="ARBA" id="ARBA00023315"/>
    </source>
</evidence>
<dbReference type="Proteomes" id="UP000473089">
    <property type="component" value="Unassembled WGS sequence"/>
</dbReference>
<dbReference type="InterPro" id="IPR000182">
    <property type="entry name" value="GNAT_dom"/>
</dbReference>
<dbReference type="Gene3D" id="3.40.630.30">
    <property type="match status" value="1"/>
</dbReference>
<accession>A0A6M0T7I8</accession>
<evidence type="ECO:0000313" key="4">
    <source>
        <dbReference type="EMBL" id="NFA62091.1"/>
    </source>
</evidence>
<keyword evidence="1 4" id="KW-0808">Transferase</keyword>
<protein>
    <submittedName>
        <fullName evidence="4">GNAT family N-acetyltransferase</fullName>
    </submittedName>
</protein>
<dbReference type="InterPro" id="IPR016181">
    <property type="entry name" value="Acyl_CoA_acyltransferase"/>
</dbReference>
<sequence length="166" mass="19347">MNLRLAKENDLILIMEMISIVKKHMIENGNDQWDGAYPDQDTLKKDIIDENLYTIIEENNYMAIIVINKFQAPEYESIHWKLNDNSPLVVHRLAVNPKFQGKGIAKTIMSFVDEKARKLNCKSIRLDTYSKNKVAINLYKKLGYSIVGEVYFRGKENPFKCFEKII</sequence>
<dbReference type="AlphaFoldDB" id="A0A6M0T7I8"/>
<evidence type="ECO:0000256" key="1">
    <source>
        <dbReference type="ARBA" id="ARBA00022679"/>
    </source>
</evidence>
<dbReference type="CDD" id="cd04301">
    <property type="entry name" value="NAT_SF"/>
    <property type="match status" value="1"/>
</dbReference>
<dbReference type="PANTHER" id="PTHR43420:SF46">
    <property type="entry name" value="ACETYLTRANSFERASE"/>
    <property type="match status" value="1"/>
</dbReference>
<proteinExistence type="predicted"/>
<dbReference type="SUPFAM" id="SSF55729">
    <property type="entry name" value="Acyl-CoA N-acyltransferases (Nat)"/>
    <property type="match status" value="1"/>
</dbReference>
<keyword evidence="2" id="KW-0012">Acyltransferase</keyword>
<dbReference type="EMBL" id="SGJP01000057">
    <property type="protein sequence ID" value="NFA62091.1"/>
    <property type="molecule type" value="Genomic_DNA"/>
</dbReference>
<dbReference type="PANTHER" id="PTHR43420">
    <property type="entry name" value="ACETYLTRANSFERASE"/>
    <property type="match status" value="1"/>
</dbReference>
<evidence type="ECO:0000313" key="5">
    <source>
        <dbReference type="Proteomes" id="UP000473089"/>
    </source>
</evidence>
<gene>
    <name evidence="4" type="ORF">EXM42_17405</name>
</gene>
<dbReference type="PROSITE" id="PS51186">
    <property type="entry name" value="GNAT"/>
    <property type="match status" value="1"/>
</dbReference>